<feature type="region of interest" description="Disordered" evidence="1">
    <location>
        <begin position="68"/>
        <end position="105"/>
    </location>
</feature>
<evidence type="ECO:0000313" key="3">
    <source>
        <dbReference type="Proteomes" id="UP001152795"/>
    </source>
</evidence>
<proteinExistence type="predicted"/>
<feature type="non-terminal residue" evidence="2">
    <location>
        <position position="105"/>
    </location>
</feature>
<dbReference type="AlphaFoldDB" id="A0A7D9I8V5"/>
<sequence length="105" mass="11636">MAALQAENEKLKNDNESLVERLSNALFINSDLNTRVKDLEKEKSCLVTAIKLVQLSDKISAFKDCKNNEASNADDTEMNQTNQNTVGQHSKPESIILSGDESSQH</sequence>
<comment type="caution">
    <text evidence="2">The sequence shown here is derived from an EMBL/GenBank/DDBJ whole genome shotgun (WGS) entry which is preliminary data.</text>
</comment>
<dbReference type="Proteomes" id="UP001152795">
    <property type="component" value="Unassembled WGS sequence"/>
</dbReference>
<keyword evidence="3" id="KW-1185">Reference proteome</keyword>
<name>A0A7D9I8V5_PARCT</name>
<feature type="compositionally biased region" description="Polar residues" evidence="1">
    <location>
        <begin position="78"/>
        <end position="88"/>
    </location>
</feature>
<evidence type="ECO:0000313" key="2">
    <source>
        <dbReference type="EMBL" id="CAB4000421.1"/>
    </source>
</evidence>
<evidence type="ECO:0000256" key="1">
    <source>
        <dbReference type="SAM" id="MobiDB-lite"/>
    </source>
</evidence>
<dbReference type="EMBL" id="CACRXK020003833">
    <property type="protein sequence ID" value="CAB4000421.1"/>
    <property type="molecule type" value="Genomic_DNA"/>
</dbReference>
<accession>A0A7D9I8V5</accession>
<organism evidence="2 3">
    <name type="scientific">Paramuricea clavata</name>
    <name type="common">Red gorgonian</name>
    <name type="synonym">Violescent sea-whip</name>
    <dbReference type="NCBI Taxonomy" id="317549"/>
    <lineage>
        <taxon>Eukaryota</taxon>
        <taxon>Metazoa</taxon>
        <taxon>Cnidaria</taxon>
        <taxon>Anthozoa</taxon>
        <taxon>Octocorallia</taxon>
        <taxon>Malacalcyonacea</taxon>
        <taxon>Plexauridae</taxon>
        <taxon>Paramuricea</taxon>
    </lineage>
</organism>
<protein>
    <submittedName>
        <fullName evidence="2">Uncharacterized protein</fullName>
    </submittedName>
</protein>
<gene>
    <name evidence="2" type="ORF">PACLA_8A056723</name>
</gene>
<reference evidence="2" key="1">
    <citation type="submission" date="2020-04" db="EMBL/GenBank/DDBJ databases">
        <authorList>
            <person name="Alioto T."/>
            <person name="Alioto T."/>
            <person name="Gomez Garrido J."/>
        </authorList>
    </citation>
    <scope>NUCLEOTIDE SEQUENCE</scope>
    <source>
        <strain evidence="2">A484AB</strain>
    </source>
</reference>